<keyword evidence="1" id="KW-0812">Transmembrane</keyword>
<dbReference type="OrthoDB" id="5794962at2759"/>
<organism evidence="2 3">
    <name type="scientific">Ancylostoma caninum</name>
    <name type="common">Dog hookworm</name>
    <dbReference type="NCBI Taxonomy" id="29170"/>
    <lineage>
        <taxon>Eukaryota</taxon>
        <taxon>Metazoa</taxon>
        <taxon>Ecdysozoa</taxon>
        <taxon>Nematoda</taxon>
        <taxon>Chromadorea</taxon>
        <taxon>Rhabditida</taxon>
        <taxon>Rhabditina</taxon>
        <taxon>Rhabditomorpha</taxon>
        <taxon>Strongyloidea</taxon>
        <taxon>Ancylostomatidae</taxon>
        <taxon>Ancylostomatinae</taxon>
        <taxon>Ancylostoma</taxon>
    </lineage>
</organism>
<gene>
    <name evidence="2" type="ORF">ANCCAN_25986</name>
</gene>
<keyword evidence="1" id="KW-1133">Transmembrane helix</keyword>
<dbReference type="AlphaFoldDB" id="A0A368F7Y0"/>
<name>A0A368F7Y0_ANCCA</name>
<keyword evidence="3" id="KW-1185">Reference proteome</keyword>
<accession>A0A368F7Y0</accession>
<feature type="transmembrane region" description="Helical" evidence="1">
    <location>
        <begin position="12"/>
        <end position="32"/>
    </location>
</feature>
<keyword evidence="1" id="KW-0472">Membrane</keyword>
<protein>
    <submittedName>
        <fullName evidence="2">Uncharacterized protein</fullName>
    </submittedName>
</protein>
<proteinExistence type="predicted"/>
<dbReference type="Proteomes" id="UP000252519">
    <property type="component" value="Unassembled WGS sequence"/>
</dbReference>
<evidence type="ECO:0000256" key="1">
    <source>
        <dbReference type="SAM" id="Phobius"/>
    </source>
</evidence>
<comment type="caution">
    <text evidence="2">The sequence shown here is derived from an EMBL/GenBank/DDBJ whole genome shotgun (WGS) entry which is preliminary data.</text>
</comment>
<sequence length="61" mass="6723">MIGYSVFRRVGPFYTVGLLCAGTCNGIVYVVLNKDMRRLVTSFLSNGAPQSTKLFLSTMNN</sequence>
<dbReference type="EMBL" id="JOJR01002799">
    <property type="protein sequence ID" value="RCN28274.1"/>
    <property type="molecule type" value="Genomic_DNA"/>
</dbReference>
<reference evidence="2 3" key="1">
    <citation type="submission" date="2014-10" db="EMBL/GenBank/DDBJ databases">
        <title>Draft genome of the hookworm Ancylostoma caninum.</title>
        <authorList>
            <person name="Mitreva M."/>
        </authorList>
    </citation>
    <scope>NUCLEOTIDE SEQUENCE [LARGE SCALE GENOMIC DNA]</scope>
    <source>
        <strain evidence="2 3">Baltimore</strain>
    </source>
</reference>
<evidence type="ECO:0000313" key="3">
    <source>
        <dbReference type="Proteomes" id="UP000252519"/>
    </source>
</evidence>
<evidence type="ECO:0000313" key="2">
    <source>
        <dbReference type="EMBL" id="RCN28274.1"/>
    </source>
</evidence>